<sequence length="86" mass="10175">MNTRNDAQEFVFKIYLHIETFWNFPKFNQHSKENGASHNPASIVVANIKENDQRLKHVEQHRSDRKAFKTLSSSPKLNIIFKCKKF</sequence>
<dbReference type="Proteomes" id="UP000887576">
    <property type="component" value="Unplaced"/>
</dbReference>
<organism evidence="1 2">
    <name type="scientific">Panagrolaimus sp. JU765</name>
    <dbReference type="NCBI Taxonomy" id="591449"/>
    <lineage>
        <taxon>Eukaryota</taxon>
        <taxon>Metazoa</taxon>
        <taxon>Ecdysozoa</taxon>
        <taxon>Nematoda</taxon>
        <taxon>Chromadorea</taxon>
        <taxon>Rhabditida</taxon>
        <taxon>Tylenchina</taxon>
        <taxon>Panagrolaimomorpha</taxon>
        <taxon>Panagrolaimoidea</taxon>
        <taxon>Panagrolaimidae</taxon>
        <taxon>Panagrolaimus</taxon>
    </lineage>
</organism>
<evidence type="ECO:0000313" key="1">
    <source>
        <dbReference type="Proteomes" id="UP000887576"/>
    </source>
</evidence>
<dbReference type="WBParaSite" id="JU765_v2.g10220.t1">
    <property type="protein sequence ID" value="JU765_v2.g10220.t1"/>
    <property type="gene ID" value="JU765_v2.g10220"/>
</dbReference>
<proteinExistence type="predicted"/>
<accession>A0AC34PUX9</accession>
<reference evidence="2" key="1">
    <citation type="submission" date="2022-11" db="UniProtKB">
        <authorList>
            <consortium name="WormBaseParasite"/>
        </authorList>
    </citation>
    <scope>IDENTIFICATION</scope>
</reference>
<name>A0AC34PUX9_9BILA</name>
<evidence type="ECO:0000313" key="2">
    <source>
        <dbReference type="WBParaSite" id="JU765_v2.g10220.t1"/>
    </source>
</evidence>
<protein>
    <submittedName>
        <fullName evidence="2">Uncharacterized protein</fullName>
    </submittedName>
</protein>